<dbReference type="RefSeq" id="XP_018390574.1">
    <property type="nucleotide sequence ID" value="XM_018531151.1"/>
</dbReference>
<dbReference type="EMBL" id="KV441470">
    <property type="protein sequence ID" value="OAG25153.1"/>
    <property type="molecule type" value="Genomic_DNA"/>
</dbReference>
<dbReference type="VEuPathDB" id="FungiDB:CC77DRAFT_303997"/>
<dbReference type="PROSITE" id="PS50297">
    <property type="entry name" value="ANK_REP_REGION"/>
    <property type="match status" value="1"/>
</dbReference>
<keyword evidence="2 3" id="KW-0040">ANK repeat</keyword>
<evidence type="ECO:0000256" key="2">
    <source>
        <dbReference type="ARBA" id="ARBA00023043"/>
    </source>
</evidence>
<feature type="repeat" description="ANK" evidence="3">
    <location>
        <begin position="192"/>
        <end position="224"/>
    </location>
</feature>
<dbReference type="SMART" id="SM00248">
    <property type="entry name" value="ANK"/>
    <property type="match status" value="5"/>
</dbReference>
<dbReference type="InterPro" id="IPR002110">
    <property type="entry name" value="Ankyrin_rpt"/>
</dbReference>
<evidence type="ECO:0000313" key="4">
    <source>
        <dbReference type="EMBL" id="OAG25153.1"/>
    </source>
</evidence>
<dbReference type="AlphaFoldDB" id="A0A177DZL4"/>
<evidence type="ECO:0000256" key="1">
    <source>
        <dbReference type="ARBA" id="ARBA00022737"/>
    </source>
</evidence>
<dbReference type="PROSITE" id="PS50088">
    <property type="entry name" value="ANK_REPEAT"/>
    <property type="match status" value="1"/>
</dbReference>
<evidence type="ECO:0000313" key="5">
    <source>
        <dbReference type="Proteomes" id="UP000077248"/>
    </source>
</evidence>
<proteinExistence type="predicted"/>
<dbReference type="STRING" id="5599.A0A177DZL4"/>
<accession>A0A177DZL4</accession>
<name>A0A177DZL4_ALTAL</name>
<evidence type="ECO:0000256" key="3">
    <source>
        <dbReference type="PROSITE-ProRule" id="PRU00023"/>
    </source>
</evidence>
<dbReference type="PANTHER" id="PTHR24198">
    <property type="entry name" value="ANKYRIN REPEAT AND PROTEIN KINASE DOMAIN-CONTAINING PROTEIN"/>
    <property type="match status" value="1"/>
</dbReference>
<dbReference type="InterPro" id="IPR036770">
    <property type="entry name" value="Ankyrin_rpt-contain_sf"/>
</dbReference>
<keyword evidence="1" id="KW-0677">Repeat</keyword>
<protein>
    <submittedName>
        <fullName evidence="4">Ankyrin</fullName>
    </submittedName>
</protein>
<keyword evidence="5" id="KW-1185">Reference proteome</keyword>
<dbReference type="PANTHER" id="PTHR24198:SF165">
    <property type="entry name" value="ANKYRIN REPEAT-CONTAINING PROTEIN-RELATED"/>
    <property type="match status" value="1"/>
</dbReference>
<organism evidence="4 5">
    <name type="scientific">Alternaria alternata</name>
    <name type="common">Alternaria rot fungus</name>
    <name type="synonym">Torula alternata</name>
    <dbReference type="NCBI Taxonomy" id="5599"/>
    <lineage>
        <taxon>Eukaryota</taxon>
        <taxon>Fungi</taxon>
        <taxon>Dikarya</taxon>
        <taxon>Ascomycota</taxon>
        <taxon>Pezizomycotina</taxon>
        <taxon>Dothideomycetes</taxon>
        <taxon>Pleosporomycetidae</taxon>
        <taxon>Pleosporales</taxon>
        <taxon>Pleosporineae</taxon>
        <taxon>Pleosporaceae</taxon>
        <taxon>Alternaria</taxon>
        <taxon>Alternaria sect. Alternaria</taxon>
        <taxon>Alternaria alternata complex</taxon>
    </lineage>
</organism>
<dbReference type="Proteomes" id="UP000077248">
    <property type="component" value="Unassembled WGS sequence"/>
</dbReference>
<sequence length="411" mass="45941">MFRFSFATEIWTSTTDIMSWKLMPYPKPSEESPAGTMFASSGTSGIGEESMAYVHVDLNYPIAAINVPMVKMCLDIGADVNAKLYGGETPLEAAVAVACDIKYVRLPLARRDTRQIIQMLLDHGAEKSPEARRLARNSHGTDWLIEQLLAPSPHPKTCHFISMTDAVLSGDQKKLEDILTQEPELLHLSESYGVSPLRIAVYQNDELMVDKLLHEGASPNTLDPVGSSLLATAVKRSRGAIVGSLLWYGASITLEDPDLKGTPLEYAARNGDDTMCHTLIKGLKVQSLSEKRRLLLEPFALAIVGVRTSVIRVLLEHGADVFMDMRPFLRLEVAYSPKGWKFNPDDQDWETTLTPRIFLESNHDILQEYASYESLLVVLKKYEDRTTEETPQRSGLLSYEKFQSEDLISFE</sequence>
<dbReference type="KEGG" id="aalt:CC77DRAFT_303997"/>
<dbReference type="SUPFAM" id="SSF48403">
    <property type="entry name" value="Ankyrin repeat"/>
    <property type="match status" value="1"/>
</dbReference>
<reference evidence="4 5" key="1">
    <citation type="submission" date="2016-05" db="EMBL/GenBank/DDBJ databases">
        <title>Comparative analysis of secretome profiles of manganese(II)-oxidizing ascomycete fungi.</title>
        <authorList>
            <consortium name="DOE Joint Genome Institute"/>
            <person name="Zeiner C.A."/>
            <person name="Purvine S.O."/>
            <person name="Zink E.M."/>
            <person name="Wu S."/>
            <person name="Pasa-Tolic L."/>
            <person name="Chaput D.L."/>
            <person name="Haridas S."/>
            <person name="Grigoriev I.V."/>
            <person name="Santelli C.M."/>
            <person name="Hansel C.M."/>
        </authorList>
    </citation>
    <scope>NUCLEOTIDE SEQUENCE [LARGE SCALE GENOMIC DNA]</scope>
    <source>
        <strain evidence="4 5">SRC1lrK2f</strain>
    </source>
</reference>
<dbReference type="Gene3D" id="1.25.40.20">
    <property type="entry name" value="Ankyrin repeat-containing domain"/>
    <property type="match status" value="2"/>
</dbReference>
<dbReference type="GeneID" id="29116745"/>
<gene>
    <name evidence="4" type="ORF">CC77DRAFT_303997</name>
</gene>
<dbReference type="Pfam" id="PF12796">
    <property type="entry name" value="Ank_2"/>
    <property type="match status" value="1"/>
</dbReference>